<evidence type="ECO:0000256" key="1">
    <source>
        <dbReference type="SAM" id="MobiDB-lite"/>
    </source>
</evidence>
<evidence type="ECO:0000313" key="3">
    <source>
        <dbReference type="Proteomes" id="UP000326924"/>
    </source>
</evidence>
<dbReference type="EMBL" id="VXIS01000626">
    <property type="protein sequence ID" value="KAA8892707.1"/>
    <property type="molecule type" value="Genomic_DNA"/>
</dbReference>
<accession>A0A5J5EC95</accession>
<dbReference type="OrthoDB" id="1049195at2759"/>
<keyword evidence="3" id="KW-1185">Reference proteome</keyword>
<gene>
    <name evidence="2" type="ORF">FN846DRAFT_982375</name>
</gene>
<name>A0A5J5EC95_9PEZI</name>
<dbReference type="Gene3D" id="3.30.70.330">
    <property type="match status" value="1"/>
</dbReference>
<sequence length="100" mass="10861">MTTRRRSTRDAPTSSCPSPARTPINITSGAVSTEPRGIHIRQPADDVTAEELRAHIRDAGTIGSNRKGKGYATVLFKTQEEADSCLELFNASFATRKQSV</sequence>
<evidence type="ECO:0000313" key="2">
    <source>
        <dbReference type="EMBL" id="KAA8892707.1"/>
    </source>
</evidence>
<dbReference type="InParanoid" id="A0A5J5EC95"/>
<feature type="region of interest" description="Disordered" evidence="1">
    <location>
        <begin position="1"/>
        <end position="29"/>
    </location>
</feature>
<dbReference type="InterPro" id="IPR035979">
    <property type="entry name" value="RBD_domain_sf"/>
</dbReference>
<dbReference type="InterPro" id="IPR012677">
    <property type="entry name" value="Nucleotide-bd_a/b_plait_sf"/>
</dbReference>
<dbReference type="GO" id="GO:0003676">
    <property type="term" value="F:nucleic acid binding"/>
    <property type="evidence" value="ECO:0007669"/>
    <property type="project" value="InterPro"/>
</dbReference>
<comment type="caution">
    <text evidence="2">The sequence shown here is derived from an EMBL/GenBank/DDBJ whole genome shotgun (WGS) entry which is preliminary data.</text>
</comment>
<dbReference type="Proteomes" id="UP000326924">
    <property type="component" value="Unassembled WGS sequence"/>
</dbReference>
<dbReference type="SUPFAM" id="SSF54928">
    <property type="entry name" value="RNA-binding domain, RBD"/>
    <property type="match status" value="1"/>
</dbReference>
<organism evidence="2 3">
    <name type="scientific">Sphaerosporella brunnea</name>
    <dbReference type="NCBI Taxonomy" id="1250544"/>
    <lineage>
        <taxon>Eukaryota</taxon>
        <taxon>Fungi</taxon>
        <taxon>Dikarya</taxon>
        <taxon>Ascomycota</taxon>
        <taxon>Pezizomycotina</taxon>
        <taxon>Pezizomycetes</taxon>
        <taxon>Pezizales</taxon>
        <taxon>Pyronemataceae</taxon>
        <taxon>Sphaerosporella</taxon>
    </lineage>
</organism>
<evidence type="ECO:0008006" key="4">
    <source>
        <dbReference type="Google" id="ProtNLM"/>
    </source>
</evidence>
<protein>
    <recommendedName>
        <fullName evidence="4">RRM domain-containing protein</fullName>
    </recommendedName>
</protein>
<reference evidence="2 3" key="1">
    <citation type="submission" date="2019-09" db="EMBL/GenBank/DDBJ databases">
        <title>Draft genome of the ectomycorrhizal ascomycete Sphaerosporella brunnea.</title>
        <authorList>
            <consortium name="DOE Joint Genome Institute"/>
            <person name="Benucci G.M."/>
            <person name="Marozzi G."/>
            <person name="Antonielli L."/>
            <person name="Sanchez S."/>
            <person name="Marco P."/>
            <person name="Wang X."/>
            <person name="Falini L.B."/>
            <person name="Barry K."/>
            <person name="Haridas S."/>
            <person name="Lipzen A."/>
            <person name="Labutti K."/>
            <person name="Grigoriev I.V."/>
            <person name="Murat C."/>
            <person name="Martin F."/>
            <person name="Albertini E."/>
            <person name="Donnini D."/>
            <person name="Bonito G."/>
        </authorList>
    </citation>
    <scope>NUCLEOTIDE SEQUENCE [LARGE SCALE GENOMIC DNA]</scope>
    <source>
        <strain evidence="2 3">Sb_GMNB300</strain>
    </source>
</reference>
<dbReference type="CDD" id="cd00590">
    <property type="entry name" value="RRM_SF"/>
    <property type="match status" value="1"/>
</dbReference>
<proteinExistence type="predicted"/>
<dbReference type="AlphaFoldDB" id="A0A5J5EC95"/>